<evidence type="ECO:0000313" key="2">
    <source>
        <dbReference type="Proteomes" id="UP000821853"/>
    </source>
</evidence>
<dbReference type="Proteomes" id="UP000821853">
    <property type="component" value="Unassembled WGS sequence"/>
</dbReference>
<sequence>MRGGLITRDCLGPFIRLPRLFNSPACYHVIDNKLIPHVLNGHFKEGCYILQQDPSFFRAFKAVQRLLEERGVRLFECPPNEADLRAIENIWGEIKYNVAHLYPTTATANYFWLVVNAEWEALLQKPGQAEGTPDCPAGSMTPSRWKAPSFCYRTCE</sequence>
<dbReference type="InterPro" id="IPR036397">
    <property type="entry name" value="RNaseH_sf"/>
</dbReference>
<organism evidence="1 2">
    <name type="scientific">Haemaphysalis longicornis</name>
    <name type="common">Bush tick</name>
    <dbReference type="NCBI Taxonomy" id="44386"/>
    <lineage>
        <taxon>Eukaryota</taxon>
        <taxon>Metazoa</taxon>
        <taxon>Ecdysozoa</taxon>
        <taxon>Arthropoda</taxon>
        <taxon>Chelicerata</taxon>
        <taxon>Arachnida</taxon>
        <taxon>Acari</taxon>
        <taxon>Parasitiformes</taxon>
        <taxon>Ixodida</taxon>
        <taxon>Ixodoidea</taxon>
        <taxon>Ixodidae</taxon>
        <taxon>Haemaphysalinae</taxon>
        <taxon>Haemaphysalis</taxon>
    </lineage>
</organism>
<comment type="caution">
    <text evidence="1">The sequence shown here is derived from an EMBL/GenBank/DDBJ whole genome shotgun (WGS) entry which is preliminary data.</text>
</comment>
<name>A0A9J6GSI6_HAELO</name>
<proteinExistence type="predicted"/>
<dbReference type="Gene3D" id="3.30.420.10">
    <property type="entry name" value="Ribonuclease H-like superfamily/Ribonuclease H"/>
    <property type="match status" value="1"/>
</dbReference>
<dbReference type="AlphaFoldDB" id="A0A9J6GSI6"/>
<accession>A0A9J6GSI6</accession>
<reference evidence="1 2" key="1">
    <citation type="journal article" date="2020" name="Cell">
        <title>Large-Scale Comparative Analyses of Tick Genomes Elucidate Their Genetic Diversity and Vector Capacities.</title>
        <authorList>
            <consortium name="Tick Genome and Microbiome Consortium (TIGMIC)"/>
            <person name="Jia N."/>
            <person name="Wang J."/>
            <person name="Shi W."/>
            <person name="Du L."/>
            <person name="Sun Y."/>
            <person name="Zhan W."/>
            <person name="Jiang J.F."/>
            <person name="Wang Q."/>
            <person name="Zhang B."/>
            <person name="Ji P."/>
            <person name="Bell-Sakyi L."/>
            <person name="Cui X.M."/>
            <person name="Yuan T.T."/>
            <person name="Jiang B.G."/>
            <person name="Yang W.F."/>
            <person name="Lam T.T."/>
            <person name="Chang Q.C."/>
            <person name="Ding S.J."/>
            <person name="Wang X.J."/>
            <person name="Zhu J.G."/>
            <person name="Ruan X.D."/>
            <person name="Zhao L."/>
            <person name="Wei J.T."/>
            <person name="Ye R.Z."/>
            <person name="Que T.C."/>
            <person name="Du C.H."/>
            <person name="Zhou Y.H."/>
            <person name="Cheng J.X."/>
            <person name="Dai P.F."/>
            <person name="Guo W.B."/>
            <person name="Han X.H."/>
            <person name="Huang E.J."/>
            <person name="Li L.F."/>
            <person name="Wei W."/>
            <person name="Gao Y.C."/>
            <person name="Liu J.Z."/>
            <person name="Shao H.Z."/>
            <person name="Wang X."/>
            <person name="Wang C.C."/>
            <person name="Yang T.C."/>
            <person name="Huo Q.B."/>
            <person name="Li W."/>
            <person name="Chen H.Y."/>
            <person name="Chen S.E."/>
            <person name="Zhou L.G."/>
            <person name="Ni X.B."/>
            <person name="Tian J.H."/>
            <person name="Sheng Y."/>
            <person name="Liu T."/>
            <person name="Pan Y.S."/>
            <person name="Xia L.Y."/>
            <person name="Li J."/>
            <person name="Zhao F."/>
            <person name="Cao W.C."/>
        </authorList>
    </citation>
    <scope>NUCLEOTIDE SEQUENCE [LARGE SCALE GENOMIC DNA]</scope>
    <source>
        <strain evidence="1">HaeL-2018</strain>
    </source>
</reference>
<dbReference type="VEuPathDB" id="VectorBase:HLOH_041873"/>
<dbReference type="EMBL" id="JABSTR010000008">
    <property type="protein sequence ID" value="KAH9377220.1"/>
    <property type="molecule type" value="Genomic_DNA"/>
</dbReference>
<keyword evidence="2" id="KW-1185">Reference proteome</keyword>
<evidence type="ECO:0000313" key="1">
    <source>
        <dbReference type="EMBL" id="KAH9377220.1"/>
    </source>
</evidence>
<dbReference type="OrthoDB" id="6507355at2759"/>
<dbReference type="GO" id="GO:0003676">
    <property type="term" value="F:nucleic acid binding"/>
    <property type="evidence" value="ECO:0007669"/>
    <property type="project" value="InterPro"/>
</dbReference>
<evidence type="ECO:0008006" key="3">
    <source>
        <dbReference type="Google" id="ProtNLM"/>
    </source>
</evidence>
<gene>
    <name evidence="1" type="ORF">HPB48_008290</name>
</gene>
<protein>
    <recommendedName>
        <fullName evidence="3">Tc1-like transposase DDE domain-containing protein</fullName>
    </recommendedName>
</protein>